<keyword evidence="3 6" id="KW-0564">Palmitate</keyword>
<keyword evidence="2 6" id="KW-0472">Membrane</keyword>
<proteinExistence type="inferred from homology"/>
<dbReference type="NCBIfam" id="TIGR03302">
    <property type="entry name" value="OM_YfiO"/>
    <property type="match status" value="1"/>
</dbReference>
<dbReference type="InterPro" id="IPR017689">
    <property type="entry name" value="BamD"/>
</dbReference>
<dbReference type="SUPFAM" id="SSF48452">
    <property type="entry name" value="TPR-like"/>
    <property type="match status" value="1"/>
</dbReference>
<dbReference type="OrthoDB" id="9779191at2"/>
<reference evidence="9 10" key="1">
    <citation type="journal article" date="2012" name="J. Bacteriol.">
        <title>Genome Sequence of Idiomarina xiamenensis Type Strain 10-D-4.</title>
        <authorList>
            <person name="Lai Q."/>
            <person name="Wang L."/>
            <person name="Wang W."/>
            <person name="Shao Z."/>
        </authorList>
    </citation>
    <scope>NUCLEOTIDE SEQUENCE [LARGE SCALE GENOMIC DNA]</scope>
    <source>
        <strain evidence="9 10">10-D-4</strain>
    </source>
</reference>
<dbReference type="Gene3D" id="1.25.40.10">
    <property type="entry name" value="Tetratricopeptide repeat domain"/>
    <property type="match status" value="1"/>
</dbReference>
<evidence type="ECO:0000259" key="8">
    <source>
        <dbReference type="Pfam" id="PF13525"/>
    </source>
</evidence>
<evidence type="ECO:0000256" key="5">
    <source>
        <dbReference type="ARBA" id="ARBA00023288"/>
    </source>
</evidence>
<dbReference type="InterPro" id="IPR011990">
    <property type="entry name" value="TPR-like_helical_dom_sf"/>
</dbReference>
<dbReference type="InterPro" id="IPR039565">
    <property type="entry name" value="BamD-like"/>
</dbReference>
<evidence type="ECO:0000313" key="9">
    <source>
        <dbReference type="EMBL" id="EKE80525.1"/>
    </source>
</evidence>
<comment type="caution">
    <text evidence="9">The sequence shown here is derived from an EMBL/GenBank/DDBJ whole genome shotgun (WGS) entry which is preliminary data.</text>
</comment>
<dbReference type="PATRIC" id="fig|740709.3.peg.2446"/>
<dbReference type="GO" id="GO:0043165">
    <property type="term" value="P:Gram-negative-bacterium-type cell outer membrane assembly"/>
    <property type="evidence" value="ECO:0007669"/>
    <property type="project" value="UniProtKB-UniRule"/>
</dbReference>
<feature type="domain" description="Outer membrane lipoprotein BamD-like" evidence="8">
    <location>
        <begin position="32"/>
        <end position="235"/>
    </location>
</feature>
<keyword evidence="4 6" id="KW-0998">Cell outer membrane</keyword>
<sequence>MKNRIILALAASVMLSACSGTPDEPQAQASGPEVAYERARELMAQGNLSMARDALNNLSSRYPFGAYANQVQLDLIYLNYKLDDTDKALATIDRFIRLNPNHQDIDYAIYMRGLVNQRAEHNTIQELVGVERYDRDPSRARDAFKDFADLIRQYPDSKYVPDAKQRLVALKSRLAKYELAAARYYMDRAAYLAAANRGKYILEYYPNTPEVEEALAIMVESYDQLDLPKMRDDARKVLQLNYPENPMASAD</sequence>
<feature type="chain" id="PRO_5009015953" description="Outer membrane protein assembly factor BamD" evidence="7">
    <location>
        <begin position="20"/>
        <end position="251"/>
    </location>
</feature>
<dbReference type="CDD" id="cd15830">
    <property type="entry name" value="BamD"/>
    <property type="match status" value="1"/>
</dbReference>
<gene>
    <name evidence="6" type="primary">bamD</name>
    <name evidence="9" type="ORF">A10D4_12111</name>
</gene>
<name>K2KSE4_9GAMM</name>
<evidence type="ECO:0000256" key="2">
    <source>
        <dbReference type="ARBA" id="ARBA00023136"/>
    </source>
</evidence>
<dbReference type="eggNOG" id="COG4105">
    <property type="taxonomic scope" value="Bacteria"/>
</dbReference>
<keyword evidence="5 6" id="KW-0449">Lipoprotein</keyword>
<evidence type="ECO:0000256" key="7">
    <source>
        <dbReference type="SAM" id="SignalP"/>
    </source>
</evidence>
<dbReference type="GO" id="GO:0051205">
    <property type="term" value="P:protein insertion into membrane"/>
    <property type="evidence" value="ECO:0007669"/>
    <property type="project" value="UniProtKB-UniRule"/>
</dbReference>
<feature type="signal peptide" evidence="7">
    <location>
        <begin position="1"/>
        <end position="19"/>
    </location>
</feature>
<dbReference type="GO" id="GO:1990063">
    <property type="term" value="C:Bam protein complex"/>
    <property type="evidence" value="ECO:0007669"/>
    <property type="project" value="TreeGrafter"/>
</dbReference>
<dbReference type="PANTHER" id="PTHR37423">
    <property type="entry name" value="SOLUBLE LYTIC MUREIN TRANSGLYCOSYLASE-RELATED"/>
    <property type="match status" value="1"/>
</dbReference>
<dbReference type="RefSeq" id="WP_008489818.1">
    <property type="nucleotide sequence ID" value="NZ_AMRG01000018.1"/>
</dbReference>
<dbReference type="EMBL" id="AMRG01000018">
    <property type="protein sequence ID" value="EKE80525.1"/>
    <property type="molecule type" value="Genomic_DNA"/>
</dbReference>
<comment type="subunit">
    <text evidence="6">Part of the Bam complex.</text>
</comment>
<evidence type="ECO:0000256" key="6">
    <source>
        <dbReference type="HAMAP-Rule" id="MF_00922"/>
    </source>
</evidence>
<evidence type="ECO:0000256" key="4">
    <source>
        <dbReference type="ARBA" id="ARBA00023237"/>
    </source>
</evidence>
<keyword evidence="10" id="KW-1185">Reference proteome</keyword>
<protein>
    <recommendedName>
        <fullName evidence="6">Outer membrane protein assembly factor BamD</fullName>
    </recommendedName>
</protein>
<dbReference type="HAMAP" id="MF_00922">
    <property type="entry name" value="OM_assembly_BamD"/>
    <property type="match status" value="1"/>
</dbReference>
<dbReference type="STRING" id="740709.A10D4_12111"/>
<comment type="subcellular location">
    <subcellularLocation>
        <location evidence="6">Cell outer membrane</location>
        <topology evidence="6">Lipid-anchor</topology>
    </subcellularLocation>
</comment>
<dbReference type="PANTHER" id="PTHR37423:SF1">
    <property type="entry name" value="OUTER MEMBRANE PROTEIN ASSEMBLY FACTOR BAMD"/>
    <property type="match status" value="1"/>
</dbReference>
<dbReference type="PROSITE" id="PS51257">
    <property type="entry name" value="PROKAR_LIPOPROTEIN"/>
    <property type="match status" value="1"/>
</dbReference>
<organism evidence="9 10">
    <name type="scientific">Idiomarina xiamenensis 10-D-4</name>
    <dbReference type="NCBI Taxonomy" id="740709"/>
    <lineage>
        <taxon>Bacteria</taxon>
        <taxon>Pseudomonadati</taxon>
        <taxon>Pseudomonadota</taxon>
        <taxon>Gammaproteobacteria</taxon>
        <taxon>Alteromonadales</taxon>
        <taxon>Idiomarinaceae</taxon>
        <taxon>Idiomarina</taxon>
    </lineage>
</organism>
<dbReference type="AlphaFoldDB" id="K2KSE4"/>
<comment type="similarity">
    <text evidence="6">Belongs to the BamD family.</text>
</comment>
<keyword evidence="1 6" id="KW-0732">Signal</keyword>
<evidence type="ECO:0000256" key="1">
    <source>
        <dbReference type="ARBA" id="ARBA00022729"/>
    </source>
</evidence>
<comment type="function">
    <text evidence="6">Part of the outer membrane protein assembly complex, which is involved in assembly and insertion of beta-barrel proteins into the outer membrane.</text>
</comment>
<accession>K2KSE4</accession>
<dbReference type="Pfam" id="PF13525">
    <property type="entry name" value="YfiO"/>
    <property type="match status" value="1"/>
</dbReference>
<dbReference type="Proteomes" id="UP000014115">
    <property type="component" value="Unassembled WGS sequence"/>
</dbReference>
<evidence type="ECO:0000256" key="3">
    <source>
        <dbReference type="ARBA" id="ARBA00023139"/>
    </source>
</evidence>
<evidence type="ECO:0000313" key="10">
    <source>
        <dbReference type="Proteomes" id="UP000014115"/>
    </source>
</evidence>